<dbReference type="EMBL" id="JACTAM010000023">
    <property type="protein sequence ID" value="KAI2649517.1"/>
    <property type="molecule type" value="Genomic_DNA"/>
</dbReference>
<dbReference type="PANTHER" id="PTHR46299:SF1">
    <property type="entry name" value="VON WILLEBRAND FACTOR A DOMAIN-CONTAINING PROTEIN 5B1"/>
    <property type="match status" value="1"/>
</dbReference>
<evidence type="ECO:0000313" key="4">
    <source>
        <dbReference type="Proteomes" id="UP000830375"/>
    </source>
</evidence>
<evidence type="ECO:0000259" key="2">
    <source>
        <dbReference type="PROSITE" id="PS51468"/>
    </source>
</evidence>
<feature type="region of interest" description="Disordered" evidence="1">
    <location>
        <begin position="1222"/>
        <end position="1264"/>
    </location>
</feature>
<feature type="compositionally biased region" description="Polar residues" evidence="1">
    <location>
        <begin position="1065"/>
        <end position="1077"/>
    </location>
</feature>
<dbReference type="InterPro" id="IPR013694">
    <property type="entry name" value="VIT"/>
</dbReference>
<comment type="caution">
    <text evidence="3">The sequence shown here is derived from an EMBL/GenBank/DDBJ whole genome shotgun (WGS) entry which is preliminary data.</text>
</comment>
<evidence type="ECO:0000256" key="1">
    <source>
        <dbReference type="SAM" id="MobiDB-lite"/>
    </source>
</evidence>
<dbReference type="PROSITE" id="PS51468">
    <property type="entry name" value="VIT"/>
    <property type="match status" value="1"/>
</dbReference>
<feature type="compositionally biased region" description="Low complexity" evidence="1">
    <location>
        <begin position="1409"/>
        <end position="1420"/>
    </location>
</feature>
<sequence>MNGLSSLITERQRGGGAAASISVGLSLALCLPPVHPSFGSVVVSISKRQRAFRSCSLMLFWTSPIQTSRENCERCRCEFGGDAGSTGGCFCAVSPAMCVVAAVECVEWKRPLLSGHLMAVFDRFAVCYEGEIYCTHLSTLIPSRGTAPNPNLLERGWRSSVSESYGHVDTLMKAARGLFDVPEVSVPFDAAEADLGFVFQKSCCGIAVLDRTTIMPGLINKSKWSALPLSVSDITSCVRGYTLAMTASLTYENIEDHPIEGIFIYPLDGSSVVVGFEAMIGNQIITVQVKDKTKIDDCYFDSCNANGTLQSGGGKIERTVLVVSLGVIPPLETINILVSTSSELSTLPNGGIRVSSPPVCSPRVQRSVKEEQAFSPSTARRRDQHHCAVGTHEQTASGVCLAALLEEETINSIDYEFNFHLEIRGPYLLAGVESPSHAIRADADPSARSATNIVVTLADKYTYDCPVEILIYPSEPHLPHVLIEDGDMTPEEYDEHLKGRSDYIKATKKDSSNEKTVDIIRKRLHKDILHNPVVMLNFCPDLRSTTSDLRSIQGEFIFLIDRSGSMSGVNINRVKFKTLFATSQSYDEESLALACEHVKKIRADMGGTNILAPLNWILRQPMQRGHPRLLFLLTDGAIRTSHNAAGIHSLCFRTLLLPRGFHLPPPVILSPAETFTSEKHFFSLPSSCRTDATIAFFQMNGGTPLALHRRSRIITNVSCCTPFLCFEDTTRLSLLKTDLIAHLRFSKWTDVFPVLSYLAHSEPQMFLPTLKVTYLRLLLLTAPAVSLCVCLHHGRCYTFGIGQGACRRLVLGLPAVSRGTAEFLAEGERLQPKMIKSLKKSMTSVLTDISIEWLYPETKEILLSPVGATCLFPGDRAKQKAPKLSDDKRRRYSMMRSNESASSVFYHSQEEDAGKVPSDGQGPHRDNQVGSLFDGCQETESSPIATEQDIMGTDTATSPRRRAYSTNQIVDYNPMKKAYTPSDPSSVVGKNPLRRAKVQELIGQTHPDHGAQWKMDYQPQLASLCATSSRGRPITAHKPPVQQPEAFQGESKPDQTHPGPVVENGSRSSTDSPSLGSTGDADGYTHQLCEVETPQEPHAPEFKASHGKGDCKAVITGLLCGKPMRWEVAFDIQPYLKGREREEKVHEDLWNETFHHLAGCSIIQDFEHMADKECEIEHGSGRRYQLYAIHTSKACNILSKYTAFVPIDLDSNEYLPTCVEYSHPGEDHKRSSHCSSRSGSRKNRGYSVGLGRSQSGGLPGQDDTAMCYTSQRSSSVTSDHSQRSVESLFSASKLSLSRTRLLTKAARGFMSRSQSKISNSVGENENDNKDYIPLVSLQLSCGAFMLDSALCDAINVPMDKLKWTSPFTSHRISLTHVSHSSSRRSESLEVHHGSSPPPKDSDLNEELVSQTSSSSFQSRSPRMEGEPSLLSGFSSMSTEAPPSPINSFYDSGRGSESEIAETPLLGSPGILQRPVQDPEGMVWATAVALAWLEHSSASYFIEWEMIAAKASMWLDEQIVPEGRDLASVKAAANQLFIILRHWDENLQLNMLCYNPNSM</sequence>
<feature type="compositionally biased region" description="Basic and acidic residues" evidence="1">
    <location>
        <begin position="1383"/>
        <end position="1392"/>
    </location>
</feature>
<organism evidence="3 4">
    <name type="scientific">Labeo rohita</name>
    <name type="common">Indian major carp</name>
    <name type="synonym">Cyprinus rohita</name>
    <dbReference type="NCBI Taxonomy" id="84645"/>
    <lineage>
        <taxon>Eukaryota</taxon>
        <taxon>Metazoa</taxon>
        <taxon>Chordata</taxon>
        <taxon>Craniata</taxon>
        <taxon>Vertebrata</taxon>
        <taxon>Euteleostomi</taxon>
        <taxon>Actinopterygii</taxon>
        <taxon>Neopterygii</taxon>
        <taxon>Teleostei</taxon>
        <taxon>Ostariophysi</taxon>
        <taxon>Cypriniformes</taxon>
        <taxon>Cyprinidae</taxon>
        <taxon>Labeoninae</taxon>
        <taxon>Labeonini</taxon>
        <taxon>Labeo</taxon>
    </lineage>
</organism>
<feature type="region of interest" description="Disordered" evidence="1">
    <location>
        <begin position="1030"/>
        <end position="1083"/>
    </location>
</feature>
<dbReference type="PANTHER" id="PTHR46299">
    <property type="entry name" value="VON WILLEBRAND FACTOR A DOMAIN-CONTAINING PROTEIN 5B2-RELATED"/>
    <property type="match status" value="1"/>
</dbReference>
<feature type="compositionally biased region" description="Polar residues" evidence="1">
    <location>
        <begin position="895"/>
        <end position="906"/>
    </location>
</feature>
<dbReference type="InterPro" id="IPR052627">
    <property type="entry name" value="VWA_domain-containing"/>
</dbReference>
<name>A0ABQ8LFP8_LABRO</name>
<feature type="region of interest" description="Disordered" evidence="1">
    <location>
        <begin position="1374"/>
        <end position="1470"/>
    </location>
</feature>
<accession>A0ABQ8LFP8</accession>
<proteinExistence type="predicted"/>
<dbReference type="Proteomes" id="UP000830375">
    <property type="component" value="Unassembled WGS sequence"/>
</dbReference>
<feature type="compositionally biased region" description="Polar residues" evidence="1">
    <location>
        <begin position="1431"/>
        <end position="1449"/>
    </location>
</feature>
<dbReference type="Pfam" id="PF13757">
    <property type="entry name" value="VIT_2"/>
    <property type="match status" value="1"/>
</dbReference>
<protein>
    <submittedName>
        <fullName evidence="3">von Willebrand factor A domain-containing protein 5B1</fullName>
    </submittedName>
</protein>
<dbReference type="Pfam" id="PF13768">
    <property type="entry name" value="VWA_3"/>
    <property type="match status" value="1"/>
</dbReference>
<feature type="region of interest" description="Disordered" evidence="1">
    <location>
        <begin position="878"/>
        <end position="962"/>
    </location>
</feature>
<dbReference type="InterPro" id="IPR036465">
    <property type="entry name" value="vWFA_dom_sf"/>
</dbReference>
<gene>
    <name evidence="3" type="ORF">H4Q32_015486</name>
</gene>
<dbReference type="SUPFAM" id="SSF53300">
    <property type="entry name" value="vWA-like"/>
    <property type="match status" value="1"/>
</dbReference>
<evidence type="ECO:0000313" key="3">
    <source>
        <dbReference type="EMBL" id="KAI2649517.1"/>
    </source>
</evidence>
<feature type="compositionally biased region" description="Basic and acidic residues" evidence="1">
    <location>
        <begin position="878"/>
        <end position="889"/>
    </location>
</feature>
<keyword evidence="4" id="KW-1185">Reference proteome</keyword>
<dbReference type="InterPro" id="IPR002035">
    <property type="entry name" value="VWF_A"/>
</dbReference>
<feature type="domain" description="VIT" evidence="2">
    <location>
        <begin position="213"/>
        <end position="342"/>
    </location>
</feature>
<reference evidence="3 4" key="1">
    <citation type="submission" date="2022-01" db="EMBL/GenBank/DDBJ databases">
        <title>A high-quality chromosome-level genome assembly of rohu carp, Labeo rohita.</title>
        <authorList>
            <person name="Arick M.A. II"/>
            <person name="Hsu C.-Y."/>
            <person name="Magbanua Z."/>
            <person name="Pechanova O."/>
            <person name="Grover C."/>
            <person name="Miller E."/>
            <person name="Thrash A."/>
            <person name="Ezzel L."/>
            <person name="Alam S."/>
            <person name="Benzie J."/>
            <person name="Hamilton M."/>
            <person name="Karsi A."/>
            <person name="Lawrence M.L."/>
            <person name="Peterson D.G."/>
        </authorList>
    </citation>
    <scope>NUCLEOTIDE SEQUENCE [LARGE SCALE GENOMIC DNA]</scope>
    <source>
        <strain evidence="4">BAU-BD-2019</strain>
        <tissue evidence="3">Blood</tissue>
    </source>
</reference>